<evidence type="ECO:0000256" key="1">
    <source>
        <dbReference type="SAM" id="Phobius"/>
    </source>
</evidence>
<keyword evidence="1" id="KW-0812">Transmembrane</keyword>
<keyword evidence="1" id="KW-1133">Transmembrane helix</keyword>
<proteinExistence type="predicted"/>
<dbReference type="STRING" id="471514.AN477_16210"/>
<keyword evidence="1" id="KW-0472">Membrane</keyword>
<dbReference type="PATRIC" id="fig|471514.4.peg.3509"/>
<keyword evidence="3" id="KW-1185">Reference proteome</keyword>
<organism evidence="2 3">
    <name type="scientific">Alicyclobacillus ferrooxydans</name>
    <dbReference type="NCBI Taxonomy" id="471514"/>
    <lineage>
        <taxon>Bacteria</taxon>
        <taxon>Bacillati</taxon>
        <taxon>Bacillota</taxon>
        <taxon>Bacilli</taxon>
        <taxon>Bacillales</taxon>
        <taxon>Alicyclobacillaceae</taxon>
        <taxon>Alicyclobacillus</taxon>
    </lineage>
</organism>
<dbReference type="Proteomes" id="UP000050482">
    <property type="component" value="Unassembled WGS sequence"/>
</dbReference>
<sequence>MIRAIFSLYRIIVIPGILYVLLVSDHWHMTPVAWFIVVAWFIAVYSWVKRIRRLRSRTDRRRFPKLF</sequence>
<dbReference type="AlphaFoldDB" id="A0A0P9CSQ8"/>
<name>A0A0P9CSQ8_9BACL</name>
<feature type="transmembrane region" description="Helical" evidence="1">
    <location>
        <begin position="7"/>
        <end position="24"/>
    </location>
</feature>
<evidence type="ECO:0000313" key="2">
    <source>
        <dbReference type="EMBL" id="KPV42675.1"/>
    </source>
</evidence>
<gene>
    <name evidence="2" type="ORF">AN477_16210</name>
</gene>
<protein>
    <submittedName>
        <fullName evidence="2">Uncharacterized protein</fullName>
    </submittedName>
</protein>
<dbReference type="RefSeq" id="WP_054970220.1">
    <property type="nucleotide sequence ID" value="NZ_LJCO01000071.1"/>
</dbReference>
<evidence type="ECO:0000313" key="3">
    <source>
        <dbReference type="Proteomes" id="UP000050482"/>
    </source>
</evidence>
<accession>A0A0P9CSQ8</accession>
<reference evidence="2 3" key="1">
    <citation type="submission" date="2015-09" db="EMBL/GenBank/DDBJ databases">
        <title>Draft genome sequence of Alicyclobacillus ferrooxydans DSM 22381.</title>
        <authorList>
            <person name="Hemp J."/>
        </authorList>
    </citation>
    <scope>NUCLEOTIDE SEQUENCE [LARGE SCALE GENOMIC DNA]</scope>
    <source>
        <strain evidence="2 3">TC-34</strain>
    </source>
</reference>
<dbReference type="EMBL" id="LJCO01000071">
    <property type="protein sequence ID" value="KPV42675.1"/>
    <property type="molecule type" value="Genomic_DNA"/>
</dbReference>
<feature type="transmembrane region" description="Helical" evidence="1">
    <location>
        <begin position="30"/>
        <end position="48"/>
    </location>
</feature>
<comment type="caution">
    <text evidence="2">The sequence shown here is derived from an EMBL/GenBank/DDBJ whole genome shotgun (WGS) entry which is preliminary data.</text>
</comment>